<gene>
    <name evidence="1" type="ORF">SDC9_117342</name>
</gene>
<accession>A0A645BZ02</accession>
<proteinExistence type="predicted"/>
<comment type="caution">
    <text evidence="1">The sequence shown here is derived from an EMBL/GenBank/DDBJ whole genome shotgun (WGS) entry which is preliminary data.</text>
</comment>
<reference evidence="1" key="1">
    <citation type="submission" date="2019-08" db="EMBL/GenBank/DDBJ databases">
        <authorList>
            <person name="Kucharzyk K."/>
            <person name="Murdoch R.W."/>
            <person name="Higgins S."/>
            <person name="Loffler F."/>
        </authorList>
    </citation>
    <scope>NUCLEOTIDE SEQUENCE</scope>
</reference>
<sequence length="254" mass="29078">MLRELHAIFPNQLALTNLGSFSGPAAYQIYDRMGELPENDFMQAHRYLDPGAQLDVCRGPMDRLCADVVRELLDRRSDCPAILAEVGAVEAHHASYSRLYEQDKEGTLLHDMLFAPFFAGSAGCGQPWHWDYLYIEKHDLYWHFARFVRAIDGLDPVAEEFRVYYTETDDLRVYGLRGKTRSICWCRDKASDWSAELVGGREAKVLKGLEIPSDGAKKMRCYLPWEDRFTGAGELTDRAILPDFARSIVVYLER</sequence>
<evidence type="ECO:0000313" key="1">
    <source>
        <dbReference type="EMBL" id="MPM70387.1"/>
    </source>
</evidence>
<protein>
    <submittedName>
        <fullName evidence="1">Uncharacterized protein</fullName>
    </submittedName>
</protein>
<dbReference type="AlphaFoldDB" id="A0A645BZ02"/>
<dbReference type="EMBL" id="VSSQ01023444">
    <property type="protein sequence ID" value="MPM70387.1"/>
    <property type="molecule type" value="Genomic_DNA"/>
</dbReference>
<name>A0A645BZ02_9ZZZZ</name>
<organism evidence="1">
    <name type="scientific">bioreactor metagenome</name>
    <dbReference type="NCBI Taxonomy" id="1076179"/>
    <lineage>
        <taxon>unclassified sequences</taxon>
        <taxon>metagenomes</taxon>
        <taxon>ecological metagenomes</taxon>
    </lineage>
</organism>